<protein>
    <submittedName>
        <fullName evidence="3">Uncharacterized protein</fullName>
    </submittedName>
</protein>
<dbReference type="PANTHER" id="PTHR12093:SF10">
    <property type="entry name" value="MEMBRANE-ASSOCIATED PROTEIN HEM"/>
    <property type="match status" value="1"/>
</dbReference>
<comment type="similarity">
    <text evidence="1">Belongs to the HEM-1/HEM-2 family.</text>
</comment>
<dbReference type="GO" id="GO:0016477">
    <property type="term" value="P:cell migration"/>
    <property type="evidence" value="ECO:0000318"/>
    <property type="project" value="GO_Central"/>
</dbReference>
<feature type="compositionally biased region" description="Low complexity" evidence="2">
    <location>
        <begin position="1388"/>
        <end position="1404"/>
    </location>
</feature>
<evidence type="ECO:0000256" key="2">
    <source>
        <dbReference type="SAM" id="MobiDB-lite"/>
    </source>
</evidence>
<name>A0A2R6WIF6_MARPO</name>
<feature type="compositionally biased region" description="Polar residues" evidence="2">
    <location>
        <begin position="1314"/>
        <end position="1335"/>
    </location>
</feature>
<reference evidence="4" key="1">
    <citation type="journal article" date="2017" name="Cell">
        <title>Insights into land plant evolution garnered from the Marchantia polymorpha genome.</title>
        <authorList>
            <person name="Bowman J.L."/>
            <person name="Kohchi T."/>
            <person name="Yamato K.T."/>
            <person name="Jenkins J."/>
            <person name="Shu S."/>
            <person name="Ishizaki K."/>
            <person name="Yamaoka S."/>
            <person name="Nishihama R."/>
            <person name="Nakamura Y."/>
            <person name="Berger F."/>
            <person name="Adam C."/>
            <person name="Aki S.S."/>
            <person name="Althoff F."/>
            <person name="Araki T."/>
            <person name="Arteaga-Vazquez M.A."/>
            <person name="Balasubrmanian S."/>
            <person name="Barry K."/>
            <person name="Bauer D."/>
            <person name="Boehm C.R."/>
            <person name="Briginshaw L."/>
            <person name="Caballero-Perez J."/>
            <person name="Catarino B."/>
            <person name="Chen F."/>
            <person name="Chiyoda S."/>
            <person name="Chovatia M."/>
            <person name="Davies K.M."/>
            <person name="Delmans M."/>
            <person name="Demura T."/>
            <person name="Dierschke T."/>
            <person name="Dolan L."/>
            <person name="Dorantes-Acosta A.E."/>
            <person name="Eklund D.M."/>
            <person name="Florent S.N."/>
            <person name="Flores-Sandoval E."/>
            <person name="Fujiyama A."/>
            <person name="Fukuzawa H."/>
            <person name="Galik B."/>
            <person name="Grimanelli D."/>
            <person name="Grimwood J."/>
            <person name="Grossniklaus U."/>
            <person name="Hamada T."/>
            <person name="Haseloff J."/>
            <person name="Hetherington A.J."/>
            <person name="Higo A."/>
            <person name="Hirakawa Y."/>
            <person name="Hundley H.N."/>
            <person name="Ikeda Y."/>
            <person name="Inoue K."/>
            <person name="Inoue S.I."/>
            <person name="Ishida S."/>
            <person name="Jia Q."/>
            <person name="Kakita M."/>
            <person name="Kanazawa T."/>
            <person name="Kawai Y."/>
            <person name="Kawashima T."/>
            <person name="Kennedy M."/>
            <person name="Kinose K."/>
            <person name="Kinoshita T."/>
            <person name="Kohara Y."/>
            <person name="Koide E."/>
            <person name="Komatsu K."/>
            <person name="Kopischke S."/>
            <person name="Kubo M."/>
            <person name="Kyozuka J."/>
            <person name="Lagercrantz U."/>
            <person name="Lin S.S."/>
            <person name="Lindquist E."/>
            <person name="Lipzen A.M."/>
            <person name="Lu C.W."/>
            <person name="De Luna E."/>
            <person name="Martienssen R.A."/>
            <person name="Minamino N."/>
            <person name="Mizutani M."/>
            <person name="Mizutani M."/>
            <person name="Mochizuki N."/>
            <person name="Monte I."/>
            <person name="Mosher R."/>
            <person name="Nagasaki H."/>
            <person name="Nakagami H."/>
            <person name="Naramoto S."/>
            <person name="Nishitani K."/>
            <person name="Ohtani M."/>
            <person name="Okamoto T."/>
            <person name="Okumura M."/>
            <person name="Phillips J."/>
            <person name="Pollak B."/>
            <person name="Reinders A."/>
            <person name="Rovekamp M."/>
            <person name="Sano R."/>
            <person name="Sawa S."/>
            <person name="Schmid M.W."/>
            <person name="Shirakawa M."/>
            <person name="Solano R."/>
            <person name="Spunde A."/>
            <person name="Suetsugu N."/>
            <person name="Sugano S."/>
            <person name="Sugiyama A."/>
            <person name="Sun R."/>
            <person name="Suzuki Y."/>
            <person name="Takenaka M."/>
            <person name="Takezawa D."/>
            <person name="Tomogane H."/>
            <person name="Tsuzuki M."/>
            <person name="Ueda T."/>
            <person name="Umeda M."/>
            <person name="Ward J.M."/>
            <person name="Watanabe Y."/>
            <person name="Yazaki K."/>
            <person name="Yokoyama R."/>
            <person name="Yoshitake Y."/>
            <person name="Yotsui I."/>
            <person name="Zachgo S."/>
            <person name="Schmutz J."/>
        </authorList>
    </citation>
    <scope>NUCLEOTIDE SEQUENCE [LARGE SCALE GENOMIC DNA]</scope>
    <source>
        <strain evidence="4">Tak-1</strain>
    </source>
</reference>
<dbReference type="OMA" id="INVWEYT"/>
<dbReference type="InterPro" id="IPR019137">
    <property type="entry name" value="Nck-associated_protein-1"/>
</dbReference>
<evidence type="ECO:0000313" key="3">
    <source>
        <dbReference type="EMBL" id="PTQ33645.1"/>
    </source>
</evidence>
<gene>
    <name evidence="3" type="ORF">MARPO_0087s0075</name>
</gene>
<organism evidence="3 4">
    <name type="scientific">Marchantia polymorpha</name>
    <name type="common">Common liverwort</name>
    <name type="synonym">Marchantia aquatica</name>
    <dbReference type="NCBI Taxonomy" id="3197"/>
    <lineage>
        <taxon>Eukaryota</taxon>
        <taxon>Viridiplantae</taxon>
        <taxon>Streptophyta</taxon>
        <taxon>Embryophyta</taxon>
        <taxon>Marchantiophyta</taxon>
        <taxon>Marchantiopsida</taxon>
        <taxon>Marchantiidae</taxon>
        <taxon>Marchantiales</taxon>
        <taxon>Marchantiaceae</taxon>
        <taxon>Marchantia</taxon>
    </lineage>
</organism>
<feature type="region of interest" description="Disordered" evidence="2">
    <location>
        <begin position="765"/>
        <end position="789"/>
    </location>
</feature>
<dbReference type="GO" id="GO:0000902">
    <property type="term" value="P:cell morphogenesis"/>
    <property type="evidence" value="ECO:0000318"/>
    <property type="project" value="GO_Central"/>
</dbReference>
<dbReference type="GO" id="GO:0031209">
    <property type="term" value="C:SCAR complex"/>
    <property type="evidence" value="ECO:0000318"/>
    <property type="project" value="GO_Central"/>
</dbReference>
<dbReference type="GO" id="GO:0030031">
    <property type="term" value="P:cell projection assembly"/>
    <property type="evidence" value="ECO:0000318"/>
    <property type="project" value="GO_Central"/>
</dbReference>
<evidence type="ECO:0000313" key="4">
    <source>
        <dbReference type="Proteomes" id="UP000244005"/>
    </source>
</evidence>
<dbReference type="Proteomes" id="UP000244005">
    <property type="component" value="Unassembled WGS sequence"/>
</dbReference>
<sequence length="1420" mass="158950">MEPQRQGSLFGRRSSFIKRSDISVDTASRPERDDPSGLHDAGVGSPMDSPIWKRAGSTKRGHSQQLNGNNVHKTRQIEWMIHLKEVAQGLMTKIYRLRQILGTPDFSAPQLPDDFWKAGVLPDLPKLCTHVVRKFPDHPAKLQLEKVDKAGLDYLNENADKISAGLEPWLFVLVDLMIFREQALRVILDLSSTVVTLLPQQNPLILHLFMGLFCSFIRVNLMADKIPRKMILQMYNLTHTILKSGRDFEFYHRLVQFVDSYDLPLNGLHDDLNFVSPRIGEILDAVGPTIFLGVDYQRLRNEGFLSPFHPRYPDKLTNSAHPARAQDLAHIDAYREWVLFGYLVCPSELLRTNGIEIAMAILRETLVLSLFRDEVLLVHEEYQQYVLPKIAESKKLAKAGRAKGREADAEYNQAKQVEKNICEVQEISIATCDNVHREHRMFLKQELGRMVIFFSDQPTLLAPNIQMVFSAIAMARSEVIWFFSHVGVTVGKSKGNRVTPVDLDISDPSIGFLLDGMDRLITLIRKYTPAIRGFSLGYLSAAGQRIRLLLGSPGMVALDIDAELRHLFLSALDSLEKLPKLQSEKIVTSPTDLSDFRRDWLRTMMLVSSARSPINIRHLDKATLPGKESIVAEGNRAYMWSRRVDEIEQQLQQHGSLKLLYFYRQHVSAVFRHTMFGPEGRPQHCCAWLGLANAFPENAHPTLPDELSKFAKDAVSYAQALIEAVMGGLEGLINILDSEGGYGSLDNKLLPEQAAMRLNQVGKVAGPPSKQVKATPDFPLPGTESEPKNKDSIKMLEAAVQRLVGLCSVLNEMEPVRILNHIYIPREYMRDYVMNNFRGRLTNIILVDGDLQRPTVVEARLQRHMSIIHLIEQHVSMDMTRGVREVLLAEAFTGKMRDLHPEEGEVGSGGDAVTTVSDWYIENIVKDVKFAGVIYSPLDKCFKSTRQIGRIPAESVAHVTELKAFIRMFGPYGTDKLDSALREQLSMHLTGIDVTIRSNKEALETLAAGMHIKGEREAGLKQLLELETLIKLSLQVGHILSFRALLAEATAQVLNANTPLLFSLFTDFSKHAPTSVPETPELLKLKLLATRIGASEDQDVMLVHSVLVDVKGAGDSMWALLPYLYVACMTSTMWNSSTFSIHTGGFSNNIHCLGRCITALFAASELVRCERNELQRRLIAQEQRLTGRRLQDNVNMPPEVRHAEEQAAIETNIKAMMKTFVQCSSAIMLEALSDSNRSPLVAKLVFLDQLCELSRHLPRNTLEQHIPQSILRSIYQLYYENTTPTLVPVIQNWRQVARSDSPSRGSRRDVSEFGTISENAPTTSAELSRATSRGSIFSGPIKFSSQRKMLDDPPLDGGSDSKSGRKPGRFSGPLDYNGARKVSFAENSSASSSVQGPPSSVPAPRRYASSRSGPVSYAYD</sequence>
<dbReference type="GO" id="GO:0030866">
    <property type="term" value="P:cortical actin cytoskeleton organization"/>
    <property type="evidence" value="ECO:0000318"/>
    <property type="project" value="GO_Central"/>
</dbReference>
<feature type="region of interest" description="Disordered" evidence="2">
    <location>
        <begin position="1"/>
        <end position="70"/>
    </location>
</feature>
<dbReference type="PANTHER" id="PTHR12093">
    <property type="entry name" value="NCK-ASSOCIATED PROTEIN 1"/>
    <property type="match status" value="1"/>
</dbReference>
<dbReference type="OrthoDB" id="548214at2759"/>
<dbReference type="Pfam" id="PF09735">
    <property type="entry name" value="Nckap1"/>
    <property type="match status" value="1"/>
</dbReference>
<evidence type="ECO:0000256" key="1">
    <source>
        <dbReference type="ARBA" id="ARBA00037947"/>
    </source>
</evidence>
<feature type="region of interest" description="Disordered" evidence="2">
    <location>
        <begin position="1297"/>
        <end position="1420"/>
    </location>
</feature>
<proteinExistence type="inferred from homology"/>
<accession>A0A2R6WIF6</accession>
<dbReference type="EMBL" id="KZ772759">
    <property type="protein sequence ID" value="PTQ33645.1"/>
    <property type="molecule type" value="Genomic_DNA"/>
</dbReference>
<dbReference type="Gramene" id="Mp4g05140.1">
    <property type="protein sequence ID" value="Mp4g05140.1.cds"/>
    <property type="gene ID" value="Mp4g05140"/>
</dbReference>
<feature type="compositionally biased region" description="Basic and acidic residues" evidence="2">
    <location>
        <begin position="18"/>
        <end position="37"/>
    </location>
</feature>
<keyword evidence="4" id="KW-1185">Reference proteome</keyword>